<protein>
    <submittedName>
        <fullName evidence="1">Uncharacterized protein</fullName>
    </submittedName>
</protein>
<proteinExistence type="predicted"/>
<gene>
    <name evidence="1" type="ORF">MNBD_GAMMA07-387</name>
</gene>
<dbReference type="InterPro" id="IPR007475">
    <property type="entry name" value="UbiK"/>
</dbReference>
<dbReference type="AlphaFoldDB" id="A0A3B0XKR1"/>
<accession>A0A3B0XKR1</accession>
<dbReference type="Pfam" id="PF04380">
    <property type="entry name" value="BMFP"/>
    <property type="match status" value="1"/>
</dbReference>
<sequence>MIDNQALNELADKLAAVMPESLKTLKSDVKNNIKTTLESSLRQMNLVSREEFDVQAA</sequence>
<dbReference type="EMBL" id="UOFF01000305">
    <property type="protein sequence ID" value="VAW56946.1"/>
    <property type="molecule type" value="Genomic_DNA"/>
</dbReference>
<dbReference type="GO" id="GO:0005829">
    <property type="term" value="C:cytosol"/>
    <property type="evidence" value="ECO:0007669"/>
    <property type="project" value="TreeGrafter"/>
</dbReference>
<evidence type="ECO:0000313" key="1">
    <source>
        <dbReference type="EMBL" id="VAW56946.1"/>
    </source>
</evidence>
<reference evidence="1" key="1">
    <citation type="submission" date="2018-06" db="EMBL/GenBank/DDBJ databases">
        <authorList>
            <person name="Zhirakovskaya E."/>
        </authorList>
    </citation>
    <scope>NUCLEOTIDE SEQUENCE</scope>
</reference>
<dbReference type="PANTHER" id="PTHR38040">
    <property type="entry name" value="UBIQUINONE BIOSYNTHESIS ACCESSORY FACTOR UBIK"/>
    <property type="match status" value="1"/>
</dbReference>
<organism evidence="1">
    <name type="scientific">hydrothermal vent metagenome</name>
    <dbReference type="NCBI Taxonomy" id="652676"/>
    <lineage>
        <taxon>unclassified sequences</taxon>
        <taxon>metagenomes</taxon>
        <taxon>ecological metagenomes</taxon>
    </lineage>
</organism>
<dbReference type="PANTHER" id="PTHR38040:SF1">
    <property type="entry name" value="UBIQUINONE BIOSYNTHESIS ACCESSORY FACTOR UBIK"/>
    <property type="match status" value="1"/>
</dbReference>
<feature type="non-terminal residue" evidence="1">
    <location>
        <position position="57"/>
    </location>
</feature>
<name>A0A3B0XKR1_9ZZZZ</name>